<reference evidence="2" key="1">
    <citation type="submission" date="2017-06" db="EMBL/GenBank/DDBJ databases">
        <authorList>
            <person name="Varghese N."/>
            <person name="Submissions S."/>
        </authorList>
    </citation>
    <scope>NUCLEOTIDE SEQUENCE [LARGE SCALE GENOMIC DNA]</scope>
    <source>
        <strain evidence="2">ANC 5114</strain>
    </source>
</reference>
<dbReference type="AlphaFoldDB" id="A0A217ECN0"/>
<organism evidence="1 2">
    <name type="scientific">Acinetobacter apis</name>
    <dbReference type="NCBI Taxonomy" id="1229165"/>
    <lineage>
        <taxon>Bacteria</taxon>
        <taxon>Pseudomonadati</taxon>
        <taxon>Pseudomonadota</taxon>
        <taxon>Gammaproteobacteria</taxon>
        <taxon>Moraxellales</taxon>
        <taxon>Moraxellaceae</taxon>
        <taxon>Acinetobacter</taxon>
    </lineage>
</organism>
<keyword evidence="2" id="KW-1185">Reference proteome</keyword>
<accession>A0A217ECN0</accession>
<evidence type="ECO:0000313" key="2">
    <source>
        <dbReference type="Proteomes" id="UP000243463"/>
    </source>
</evidence>
<name>A0A217ECN0_9GAMM</name>
<proteinExistence type="predicted"/>
<dbReference type="Proteomes" id="UP000243463">
    <property type="component" value="Unassembled WGS sequence"/>
</dbReference>
<dbReference type="EMBL" id="FZLN01000001">
    <property type="protein sequence ID" value="SNQ28275.1"/>
    <property type="molecule type" value="Genomic_DNA"/>
</dbReference>
<evidence type="ECO:0000313" key="1">
    <source>
        <dbReference type="EMBL" id="SNQ28275.1"/>
    </source>
</evidence>
<sequence length="80" mass="9329">MISELFNRLNLFLGYLNVERGYSLVKVLFQQAQFHYIAYLKLAQNMHIAMAKAQCLCNDIGRLLKVKLKQSKQYDLAAEF</sequence>
<protein>
    <submittedName>
        <fullName evidence="1">Uncharacterized protein</fullName>
    </submittedName>
</protein>
<gene>
    <name evidence="1" type="ORF">SAMN05444584_0189</name>
</gene>